<name>A0ABQ0Q5C4_9PROT</name>
<sequence length="63" mass="6488">MVGVPKKMVATGAPIMSTLPGIPGCTTLFCKRDLRSRIRGLGVEHATRAAKEGVSPPGSGEVP</sequence>
<evidence type="ECO:0000313" key="2">
    <source>
        <dbReference type="EMBL" id="GBQ92263.1"/>
    </source>
</evidence>
<accession>A0ABQ0Q5C4</accession>
<protein>
    <submittedName>
        <fullName evidence="2">Uncharacterized protein</fullName>
    </submittedName>
</protein>
<gene>
    <name evidence="2" type="ORF">AA0535_2500</name>
</gene>
<evidence type="ECO:0000256" key="1">
    <source>
        <dbReference type="SAM" id="MobiDB-lite"/>
    </source>
</evidence>
<keyword evidence="3" id="KW-1185">Reference proteome</keyword>
<comment type="caution">
    <text evidence="2">The sequence shown here is derived from an EMBL/GenBank/DDBJ whole genome shotgun (WGS) entry which is preliminary data.</text>
</comment>
<organism evidence="2 3">
    <name type="scientific">Asaia krungthepensis NRIC 0535</name>
    <dbReference type="NCBI Taxonomy" id="1307925"/>
    <lineage>
        <taxon>Bacteria</taxon>
        <taxon>Pseudomonadati</taxon>
        <taxon>Pseudomonadota</taxon>
        <taxon>Alphaproteobacteria</taxon>
        <taxon>Acetobacterales</taxon>
        <taxon>Acetobacteraceae</taxon>
        <taxon>Asaia</taxon>
    </lineage>
</organism>
<reference evidence="2" key="1">
    <citation type="submission" date="2013-04" db="EMBL/GenBank/DDBJ databases">
        <title>The genome sequencing project of 58 acetic acid bacteria.</title>
        <authorList>
            <person name="Okamoto-Kainuma A."/>
            <person name="Ishikawa M."/>
            <person name="Umino S."/>
            <person name="Koizumi Y."/>
            <person name="Shiwa Y."/>
            <person name="Yoshikawa H."/>
            <person name="Matsutani M."/>
            <person name="Matsushita K."/>
        </authorList>
    </citation>
    <scope>NUCLEOTIDE SEQUENCE</scope>
    <source>
        <strain evidence="2">NRIC 0535</strain>
    </source>
</reference>
<dbReference type="EMBL" id="BAPV01000057">
    <property type="protein sequence ID" value="GBQ92263.1"/>
    <property type="molecule type" value="Genomic_DNA"/>
</dbReference>
<dbReference type="Proteomes" id="UP001062776">
    <property type="component" value="Unassembled WGS sequence"/>
</dbReference>
<proteinExistence type="predicted"/>
<evidence type="ECO:0000313" key="3">
    <source>
        <dbReference type="Proteomes" id="UP001062776"/>
    </source>
</evidence>
<feature type="region of interest" description="Disordered" evidence="1">
    <location>
        <begin position="44"/>
        <end position="63"/>
    </location>
</feature>